<proteinExistence type="predicted"/>
<protein>
    <submittedName>
        <fullName evidence="2 3">Uncharacterized protein</fullName>
    </submittedName>
</protein>
<dbReference type="EMBL" id="GL385398">
    <property type="protein sequence ID" value="EJT75004.1"/>
    <property type="molecule type" value="Genomic_DNA"/>
</dbReference>
<reference evidence="4" key="1">
    <citation type="submission" date="2010-07" db="EMBL/GenBank/DDBJ databases">
        <title>The genome sequence of Gaeumannomyces graminis var. tritici strain R3-111a-1.</title>
        <authorList>
            <consortium name="The Broad Institute Genome Sequencing Platform"/>
            <person name="Ma L.-J."/>
            <person name="Dead R."/>
            <person name="Young S."/>
            <person name="Zeng Q."/>
            <person name="Koehrsen M."/>
            <person name="Alvarado L."/>
            <person name="Berlin A."/>
            <person name="Chapman S.B."/>
            <person name="Chen Z."/>
            <person name="Freedman E."/>
            <person name="Gellesch M."/>
            <person name="Goldberg J."/>
            <person name="Griggs A."/>
            <person name="Gujja S."/>
            <person name="Heilman E.R."/>
            <person name="Heiman D."/>
            <person name="Hepburn T."/>
            <person name="Howarth C."/>
            <person name="Jen D."/>
            <person name="Larson L."/>
            <person name="Mehta T."/>
            <person name="Neiman D."/>
            <person name="Pearson M."/>
            <person name="Roberts A."/>
            <person name="Saif S."/>
            <person name="Shea T."/>
            <person name="Shenoy N."/>
            <person name="Sisk P."/>
            <person name="Stolte C."/>
            <person name="Sykes S."/>
            <person name="Walk T."/>
            <person name="White J."/>
            <person name="Yandava C."/>
            <person name="Haas B."/>
            <person name="Nusbaum C."/>
            <person name="Birren B."/>
        </authorList>
    </citation>
    <scope>NUCLEOTIDE SEQUENCE [LARGE SCALE GENOMIC DNA]</scope>
    <source>
        <strain evidence="4">R3-111a-1</strain>
    </source>
</reference>
<evidence type="ECO:0000313" key="4">
    <source>
        <dbReference type="Proteomes" id="UP000006039"/>
    </source>
</evidence>
<keyword evidence="4" id="KW-1185">Reference proteome</keyword>
<evidence type="ECO:0000256" key="1">
    <source>
        <dbReference type="SAM" id="Phobius"/>
    </source>
</evidence>
<accession>J3P5Q2</accession>
<dbReference type="AlphaFoldDB" id="J3P5Q2"/>
<dbReference type="Proteomes" id="UP000006039">
    <property type="component" value="Unassembled WGS sequence"/>
</dbReference>
<sequence>MLEASSSKAVTSRAPSDLTMSRVCFFIGLFFFVMPLRRFLAIRAARRVQHTLHHGESVGSQACGGQPSGVRCSFASFGRFCRETCGIALGLIHTAKDDRCAKSPR</sequence>
<dbReference type="RefSeq" id="XP_009224948.1">
    <property type="nucleotide sequence ID" value="XM_009226684.1"/>
</dbReference>
<dbReference type="VEuPathDB" id="FungiDB:GGTG_08842"/>
<keyword evidence="1" id="KW-0472">Membrane</keyword>
<reference evidence="2" key="2">
    <citation type="submission" date="2010-07" db="EMBL/GenBank/DDBJ databases">
        <authorList>
            <consortium name="The Broad Institute Genome Sequencing Platform"/>
            <consortium name="Broad Institute Genome Sequencing Center for Infectious Disease"/>
            <person name="Ma L.-J."/>
            <person name="Dead R."/>
            <person name="Young S."/>
            <person name="Zeng Q."/>
            <person name="Koehrsen M."/>
            <person name="Alvarado L."/>
            <person name="Berlin A."/>
            <person name="Chapman S.B."/>
            <person name="Chen Z."/>
            <person name="Freedman E."/>
            <person name="Gellesch M."/>
            <person name="Goldberg J."/>
            <person name="Griggs A."/>
            <person name="Gujja S."/>
            <person name="Heilman E.R."/>
            <person name="Heiman D."/>
            <person name="Hepburn T."/>
            <person name="Howarth C."/>
            <person name="Jen D."/>
            <person name="Larson L."/>
            <person name="Mehta T."/>
            <person name="Neiman D."/>
            <person name="Pearson M."/>
            <person name="Roberts A."/>
            <person name="Saif S."/>
            <person name="Shea T."/>
            <person name="Shenoy N."/>
            <person name="Sisk P."/>
            <person name="Stolte C."/>
            <person name="Sykes S."/>
            <person name="Walk T."/>
            <person name="White J."/>
            <person name="Yandava C."/>
            <person name="Haas B."/>
            <person name="Nusbaum C."/>
            <person name="Birren B."/>
        </authorList>
    </citation>
    <scope>NUCLEOTIDE SEQUENCE</scope>
    <source>
        <strain evidence="2">R3-111a-1</strain>
    </source>
</reference>
<reference evidence="3" key="5">
    <citation type="submission" date="2018-04" db="UniProtKB">
        <authorList>
            <consortium name="EnsemblFungi"/>
        </authorList>
    </citation>
    <scope>IDENTIFICATION</scope>
    <source>
        <strain evidence="3">R3-111a-1</strain>
    </source>
</reference>
<evidence type="ECO:0000313" key="3">
    <source>
        <dbReference type="EnsemblFungi" id="EJT75004"/>
    </source>
</evidence>
<keyword evidence="1" id="KW-1133">Transmembrane helix</keyword>
<feature type="transmembrane region" description="Helical" evidence="1">
    <location>
        <begin position="20"/>
        <end position="40"/>
    </location>
</feature>
<keyword evidence="1" id="KW-0812">Transmembrane</keyword>
<organism evidence="2">
    <name type="scientific">Gaeumannomyces tritici (strain R3-111a-1)</name>
    <name type="common">Wheat and barley take-all root rot fungus</name>
    <name type="synonym">Gaeumannomyces graminis var. tritici</name>
    <dbReference type="NCBI Taxonomy" id="644352"/>
    <lineage>
        <taxon>Eukaryota</taxon>
        <taxon>Fungi</taxon>
        <taxon>Dikarya</taxon>
        <taxon>Ascomycota</taxon>
        <taxon>Pezizomycotina</taxon>
        <taxon>Sordariomycetes</taxon>
        <taxon>Sordariomycetidae</taxon>
        <taxon>Magnaporthales</taxon>
        <taxon>Magnaporthaceae</taxon>
        <taxon>Gaeumannomyces</taxon>
    </lineage>
</organism>
<gene>
    <name evidence="3" type="primary">20349300</name>
    <name evidence="2" type="ORF">GGTG_08842</name>
</gene>
<name>J3P5Q2_GAET3</name>
<dbReference type="HOGENOM" id="CLU_2236760_0_0_1"/>
<dbReference type="EnsemblFungi" id="EJT75004">
    <property type="protein sequence ID" value="EJT75004"/>
    <property type="gene ID" value="GGTG_08842"/>
</dbReference>
<reference evidence="3" key="4">
    <citation type="journal article" date="2015" name="G3 (Bethesda)">
        <title>Genome sequences of three phytopathogenic species of the Magnaporthaceae family of fungi.</title>
        <authorList>
            <person name="Okagaki L.H."/>
            <person name="Nunes C.C."/>
            <person name="Sailsbery J."/>
            <person name="Clay B."/>
            <person name="Brown D."/>
            <person name="John T."/>
            <person name="Oh Y."/>
            <person name="Young N."/>
            <person name="Fitzgerald M."/>
            <person name="Haas B.J."/>
            <person name="Zeng Q."/>
            <person name="Young S."/>
            <person name="Adiconis X."/>
            <person name="Fan L."/>
            <person name="Levin J.Z."/>
            <person name="Mitchell T.K."/>
            <person name="Okubara P.A."/>
            <person name="Farman M.L."/>
            <person name="Kohn L.M."/>
            <person name="Birren B."/>
            <person name="Ma L.-J."/>
            <person name="Dean R.A."/>
        </authorList>
    </citation>
    <scope>NUCLEOTIDE SEQUENCE</scope>
    <source>
        <strain evidence="3">R3-111a-1</strain>
    </source>
</reference>
<evidence type="ECO:0000313" key="2">
    <source>
        <dbReference type="EMBL" id="EJT75004.1"/>
    </source>
</evidence>
<dbReference type="GeneID" id="20349300"/>
<reference evidence="2" key="3">
    <citation type="submission" date="2010-09" db="EMBL/GenBank/DDBJ databases">
        <title>Annotation of Gaeumannomyces graminis var. tritici R3-111a-1.</title>
        <authorList>
            <consortium name="The Broad Institute Genome Sequencing Platform"/>
            <person name="Ma L.-J."/>
            <person name="Dead R."/>
            <person name="Young S.K."/>
            <person name="Zeng Q."/>
            <person name="Gargeya S."/>
            <person name="Fitzgerald M."/>
            <person name="Haas B."/>
            <person name="Abouelleil A."/>
            <person name="Alvarado L."/>
            <person name="Arachchi H.M."/>
            <person name="Berlin A."/>
            <person name="Brown A."/>
            <person name="Chapman S.B."/>
            <person name="Chen Z."/>
            <person name="Dunbar C."/>
            <person name="Freedman E."/>
            <person name="Gearin G."/>
            <person name="Gellesch M."/>
            <person name="Goldberg J."/>
            <person name="Griggs A."/>
            <person name="Gujja S."/>
            <person name="Heiman D."/>
            <person name="Howarth C."/>
            <person name="Larson L."/>
            <person name="Lui A."/>
            <person name="MacDonald P.J.P."/>
            <person name="Mehta T."/>
            <person name="Montmayeur A."/>
            <person name="Murphy C."/>
            <person name="Neiman D."/>
            <person name="Pearson M."/>
            <person name="Priest M."/>
            <person name="Roberts A."/>
            <person name="Saif S."/>
            <person name="Shea T."/>
            <person name="Shenoy N."/>
            <person name="Sisk P."/>
            <person name="Stolte C."/>
            <person name="Sykes S."/>
            <person name="Yandava C."/>
            <person name="Wortman J."/>
            <person name="Nusbaum C."/>
            <person name="Birren B."/>
        </authorList>
    </citation>
    <scope>NUCLEOTIDE SEQUENCE</scope>
    <source>
        <strain evidence="2">R3-111a-1</strain>
    </source>
</reference>